<reference evidence="5 8" key="2">
    <citation type="submission" date="2020-04" db="EMBL/GenBank/DDBJ databases">
        <authorList>
            <person name="Hitch T.C.A."/>
            <person name="Wylensek D."/>
            <person name="Clavel T."/>
        </authorList>
    </citation>
    <scope>NUCLEOTIDE SEQUENCE [LARGE SCALE GENOMIC DNA]</scope>
    <source>
        <strain evidence="5 8">COR2-253-APC-1A</strain>
    </source>
</reference>
<evidence type="ECO:0000259" key="4">
    <source>
        <dbReference type="Pfam" id="PF03449"/>
    </source>
</evidence>
<evidence type="ECO:0000313" key="8">
    <source>
        <dbReference type="Proteomes" id="UP000576225"/>
    </source>
</evidence>
<dbReference type="GO" id="GO:0003677">
    <property type="term" value="F:DNA binding"/>
    <property type="evidence" value="ECO:0007669"/>
    <property type="project" value="InterPro"/>
</dbReference>
<feature type="domain" description="Transcription elongation factor GreA/GreB N-terminal" evidence="4">
    <location>
        <begin position="540"/>
        <end position="607"/>
    </location>
</feature>
<evidence type="ECO:0000313" key="6">
    <source>
        <dbReference type="EMBL" id="PVY44771.1"/>
    </source>
</evidence>
<dbReference type="InterPro" id="IPR022691">
    <property type="entry name" value="Tscrpt_elong_fac_GreA/B_N"/>
</dbReference>
<keyword evidence="1" id="KW-0805">Transcription regulation</keyword>
<dbReference type="InterPro" id="IPR001437">
    <property type="entry name" value="Tscrpt_elong_fac_GreA/B_C"/>
</dbReference>
<dbReference type="RefSeq" id="WP_116883095.1">
    <property type="nucleotide sequence ID" value="NZ_CABMMC010000153.1"/>
</dbReference>
<dbReference type="SUPFAM" id="SSF46557">
    <property type="entry name" value="GreA transcript cleavage protein, N-terminal domain"/>
    <property type="match status" value="1"/>
</dbReference>
<sequence>MDSAVFEELLVSALEKPSKKTLDALLAQLATAGNPIPAPVIAQLDELWEAWGNDELDDAQGAFCVGLAALPMADSPVFRKMLIAGVKATLPPYLTRTPVMKALGVRDENMSLAEISARLQRLVALKNGVIIFLPGASRWGTAGTVDNINASLTVNTFGGIGGSAAIPLDVVLKDAVILGTGPELLRLVDANRLISAPEFRTIVQRKALTPVSEAQMQAMAQAGCARKFDPAGFDRYWKSATGSLSNGSSRRSCDGRSLKEMDLLLTGEEAGAARFSDEEAAHFRRFFENLKADTAAREVKLLASIVARITPRATPEQLKEMMIPLLNKALFWPAAPGKVALDRLSVWGELAAKNLENLAAATAVVFPEEYQAECAMRIPLKALNAVCASISEEMLYDFYCEHKTCSADFLLWIWKNRKKRPSEELLELVNVENVSRALSFDDLPKAWGAALRELRGLLLDNVDFQKQLIKAADGDAMMFAAVLQGALFLSPGERQSLMVKLARISPELRDYLENGAGQRILKAGIGVTDTGAPVEQEPNYTSVKSHKRLMAELDDIINVQVPENREALKVARAHGDFRENSEFDAAKERRNFLSRRRGELERELTRIQPISLKSVRVEDSAVIGSEIELQDENGEKEVYQLLGAWDGDPERRFLSYRTRLGKAVLNRKVGSEFSDGSRQYKLIAVRPLSPEIVAELDA</sequence>
<dbReference type="InterPro" id="IPR036805">
    <property type="entry name" value="Tscrpt_elong_fac_GreA/B_N_sf"/>
</dbReference>
<dbReference type="InterPro" id="IPR036953">
    <property type="entry name" value="GreA/GreB_C_sf"/>
</dbReference>
<keyword evidence="2" id="KW-0804">Transcription</keyword>
<dbReference type="PANTHER" id="PTHR30437:SF4">
    <property type="entry name" value="TRANSCRIPTION ELONGATION FACTOR GREA"/>
    <property type="match status" value="1"/>
</dbReference>
<dbReference type="Pfam" id="PF03449">
    <property type="entry name" value="GreA_GreB_N"/>
    <property type="match status" value="1"/>
</dbReference>
<protein>
    <submittedName>
        <fullName evidence="6">Transcription elongation GreA/GreB family factor</fullName>
    </submittedName>
</protein>
<keyword evidence="7" id="KW-1185">Reference proteome</keyword>
<dbReference type="SUPFAM" id="SSF54534">
    <property type="entry name" value="FKBP-like"/>
    <property type="match status" value="1"/>
</dbReference>
<dbReference type="EMBL" id="QEKH01000005">
    <property type="protein sequence ID" value="PVY44771.1"/>
    <property type="molecule type" value="Genomic_DNA"/>
</dbReference>
<accession>A0A2U1B821</accession>
<comment type="caution">
    <text evidence="6">The sequence shown here is derived from an EMBL/GenBank/DDBJ whole genome shotgun (WGS) entry which is preliminary data.</text>
</comment>
<dbReference type="GeneID" id="78294418"/>
<dbReference type="GO" id="GO:0070063">
    <property type="term" value="F:RNA polymerase binding"/>
    <property type="evidence" value="ECO:0007669"/>
    <property type="project" value="InterPro"/>
</dbReference>
<evidence type="ECO:0000256" key="2">
    <source>
        <dbReference type="ARBA" id="ARBA00023163"/>
    </source>
</evidence>
<dbReference type="AlphaFoldDB" id="A0A2U1B821"/>
<dbReference type="Proteomes" id="UP000576225">
    <property type="component" value="Unassembled WGS sequence"/>
</dbReference>
<dbReference type="PANTHER" id="PTHR30437">
    <property type="entry name" value="TRANSCRIPTION ELONGATION FACTOR GREA"/>
    <property type="match status" value="1"/>
</dbReference>
<dbReference type="EMBL" id="JABAEW010000004">
    <property type="protein sequence ID" value="NMD85586.1"/>
    <property type="molecule type" value="Genomic_DNA"/>
</dbReference>
<gene>
    <name evidence="6" type="ORF">C8D82_105100</name>
    <name evidence="5" type="ORF">HF882_03205</name>
</gene>
<evidence type="ECO:0000313" key="7">
    <source>
        <dbReference type="Proteomes" id="UP000245959"/>
    </source>
</evidence>
<dbReference type="Pfam" id="PF01272">
    <property type="entry name" value="GreA_GreB"/>
    <property type="match status" value="1"/>
</dbReference>
<dbReference type="Gene3D" id="3.10.50.30">
    <property type="entry name" value="Transcription elongation factor, GreA/GreB, C-terminal domain"/>
    <property type="match status" value="1"/>
</dbReference>
<name>A0A2U1B821_9BACT</name>
<dbReference type="GO" id="GO:0032784">
    <property type="term" value="P:regulation of DNA-templated transcription elongation"/>
    <property type="evidence" value="ECO:0007669"/>
    <property type="project" value="InterPro"/>
</dbReference>
<feature type="domain" description="Transcription elongation factor GreA/GreB C-terminal" evidence="3">
    <location>
        <begin position="618"/>
        <end position="683"/>
    </location>
</feature>
<dbReference type="OrthoDB" id="9808774at2"/>
<evidence type="ECO:0000313" key="5">
    <source>
        <dbReference type="EMBL" id="NMD85586.1"/>
    </source>
</evidence>
<organism evidence="6 7">
    <name type="scientific">Victivallis vadensis</name>
    <dbReference type="NCBI Taxonomy" id="172901"/>
    <lineage>
        <taxon>Bacteria</taxon>
        <taxon>Pseudomonadati</taxon>
        <taxon>Lentisphaerota</taxon>
        <taxon>Lentisphaeria</taxon>
        <taxon>Victivallales</taxon>
        <taxon>Victivallaceae</taxon>
        <taxon>Victivallis</taxon>
    </lineage>
</organism>
<evidence type="ECO:0000259" key="3">
    <source>
        <dbReference type="Pfam" id="PF01272"/>
    </source>
</evidence>
<evidence type="ECO:0000256" key="1">
    <source>
        <dbReference type="ARBA" id="ARBA00023015"/>
    </source>
</evidence>
<dbReference type="Gene3D" id="1.10.287.180">
    <property type="entry name" value="Transcription elongation factor, GreA/GreB, N-terminal domain"/>
    <property type="match status" value="1"/>
</dbReference>
<dbReference type="GO" id="GO:0006354">
    <property type="term" value="P:DNA-templated transcription elongation"/>
    <property type="evidence" value="ECO:0007669"/>
    <property type="project" value="TreeGrafter"/>
</dbReference>
<proteinExistence type="predicted"/>
<dbReference type="Proteomes" id="UP000245959">
    <property type="component" value="Unassembled WGS sequence"/>
</dbReference>
<dbReference type="InterPro" id="IPR023459">
    <property type="entry name" value="Tscrpt_elong_fac_GreA/B_fam"/>
</dbReference>
<reference evidence="6 7" key="1">
    <citation type="submission" date="2018-04" db="EMBL/GenBank/DDBJ databases">
        <title>Genomic Encyclopedia of Type Strains, Phase IV (KMG-IV): sequencing the most valuable type-strain genomes for metagenomic binning, comparative biology and taxonomic classification.</title>
        <authorList>
            <person name="Goeker M."/>
        </authorList>
    </citation>
    <scope>NUCLEOTIDE SEQUENCE [LARGE SCALE GENOMIC DNA]</scope>
    <source>
        <strain evidence="6 7">DSM 14823</strain>
    </source>
</reference>